<dbReference type="Pfam" id="PF00990">
    <property type="entry name" value="GGDEF"/>
    <property type="match status" value="1"/>
</dbReference>
<gene>
    <name evidence="3" type="ORF">CLOHYLEM_06028</name>
</gene>
<organism evidence="3 4">
    <name type="scientific">[Clostridium] hylemonae DSM 15053</name>
    <dbReference type="NCBI Taxonomy" id="553973"/>
    <lineage>
        <taxon>Bacteria</taxon>
        <taxon>Bacillati</taxon>
        <taxon>Bacillota</taxon>
        <taxon>Clostridia</taxon>
        <taxon>Lachnospirales</taxon>
        <taxon>Lachnospiraceae</taxon>
    </lineage>
</organism>
<dbReference type="NCBIfam" id="TIGR00254">
    <property type="entry name" value="GGDEF"/>
    <property type="match status" value="1"/>
</dbReference>
<proteinExistence type="predicted"/>
<dbReference type="InterPro" id="IPR029787">
    <property type="entry name" value="Nucleotide_cyclase"/>
</dbReference>
<dbReference type="PANTHER" id="PTHR46663:SF2">
    <property type="entry name" value="GGDEF DOMAIN-CONTAINING PROTEIN"/>
    <property type="match status" value="1"/>
</dbReference>
<keyword evidence="4" id="KW-1185">Reference proteome</keyword>
<evidence type="ECO:0000259" key="2">
    <source>
        <dbReference type="PROSITE" id="PS50887"/>
    </source>
</evidence>
<name>C0C1K8_9FIRM</name>
<keyword evidence="1" id="KW-1133">Transmembrane helix</keyword>
<evidence type="ECO:0000313" key="4">
    <source>
        <dbReference type="Proteomes" id="UP000004893"/>
    </source>
</evidence>
<dbReference type="AlphaFoldDB" id="C0C1K8"/>
<reference evidence="3" key="2">
    <citation type="submission" date="2013-06" db="EMBL/GenBank/DDBJ databases">
        <title>Draft genome sequence of Clostridium hylemonae (DSM 15053).</title>
        <authorList>
            <person name="Sudarsanam P."/>
            <person name="Ley R."/>
            <person name="Guruge J."/>
            <person name="Turnbaugh P.J."/>
            <person name="Mahowald M."/>
            <person name="Liep D."/>
            <person name="Gordon J."/>
        </authorList>
    </citation>
    <scope>NUCLEOTIDE SEQUENCE</scope>
    <source>
        <strain evidence="3">DSM 15053</strain>
    </source>
</reference>
<dbReference type="OrthoDB" id="9804955at2"/>
<evidence type="ECO:0000313" key="3">
    <source>
        <dbReference type="EMBL" id="EEG74022.1"/>
    </source>
</evidence>
<protein>
    <submittedName>
        <fullName evidence="3">Diguanylate cyclase (GGDEF) domain protein</fullName>
    </submittedName>
</protein>
<dbReference type="PANTHER" id="PTHR46663">
    <property type="entry name" value="DIGUANYLATE CYCLASE DGCT-RELATED"/>
    <property type="match status" value="1"/>
</dbReference>
<keyword evidence="1" id="KW-0472">Membrane</keyword>
<dbReference type="RefSeq" id="WP_006443375.1">
    <property type="nucleotide sequence ID" value="NZ_CP036524.1"/>
</dbReference>
<dbReference type="InterPro" id="IPR043128">
    <property type="entry name" value="Rev_trsase/Diguanyl_cyclase"/>
</dbReference>
<dbReference type="CDD" id="cd01949">
    <property type="entry name" value="GGDEF"/>
    <property type="match status" value="1"/>
</dbReference>
<dbReference type="Proteomes" id="UP000004893">
    <property type="component" value="Unassembled WGS sequence"/>
</dbReference>
<dbReference type="PROSITE" id="PS50887">
    <property type="entry name" value="GGDEF"/>
    <property type="match status" value="1"/>
</dbReference>
<dbReference type="HOGENOM" id="CLU_470686_0_0_9"/>
<sequence>MKDFHSVLNLFISSPGILFLASVVFTFASFYWVRKLLAEFRTSLWPALLAGVFNGSIAVLAELAVDRPTPYLMMAFVPIVTVLELRLVSNDSLWAYLFILSAFLLNFSAVHDLAVAAMGLWSYRDVCSPYSAEYRIGIFTMALLAAAVILLLLARFMPAKEMSSVMHSREKSMMLFSYMAFGSVVLITASAITVPVLFSDSISKKITVPIFHDLILKDLLILGCSYLIALLQCHAERAAQKNNVLTEELQQEKEFRSAIQRQAIMSYTVNIRKNCIVEGLSYFSNYIKNGGSNNYSRILREEICENVHPFDRIRVLGESAERSAMGLNQHENSSHAFRFRISRKYLEESAKWTLPETCGCKTDEEWIWVEARIIIVHEEVSDDLIAYVDVMDVSECVEQENELLNAAQIDGVTGLYNRTALEKYIDIQLSERIVSGAMFIIDMDNFKLVNDSFGHRAGDNLLYEMGNVIRSQFRRRDIIGRIGGDEFCVYAVNLRSIKTIEDKARRLNAAAVRTHVTEQGREFQTTISIGIALCPDFGDAYDSLYEHADIALYQAKRSGKNTFCIYSGEPRTEYSGDRM</sequence>
<feature type="transmembrane region" description="Helical" evidence="1">
    <location>
        <begin position="175"/>
        <end position="198"/>
    </location>
</feature>
<feature type="transmembrane region" description="Helical" evidence="1">
    <location>
        <begin position="45"/>
        <end position="65"/>
    </location>
</feature>
<dbReference type="eggNOG" id="COG2199">
    <property type="taxonomic scope" value="Bacteria"/>
</dbReference>
<feature type="transmembrane region" description="Helical" evidence="1">
    <location>
        <begin position="71"/>
        <end position="88"/>
    </location>
</feature>
<dbReference type="InterPro" id="IPR052163">
    <property type="entry name" value="DGC-Regulatory_Protein"/>
</dbReference>
<feature type="transmembrane region" description="Helical" evidence="1">
    <location>
        <begin position="12"/>
        <end position="33"/>
    </location>
</feature>
<feature type="transmembrane region" description="Helical" evidence="1">
    <location>
        <begin position="95"/>
        <end position="122"/>
    </location>
</feature>
<reference evidence="3" key="1">
    <citation type="submission" date="2009-02" db="EMBL/GenBank/DDBJ databases">
        <authorList>
            <person name="Fulton L."/>
            <person name="Clifton S."/>
            <person name="Fulton B."/>
            <person name="Xu J."/>
            <person name="Minx P."/>
            <person name="Pepin K.H."/>
            <person name="Johnson M."/>
            <person name="Bhonagiri V."/>
            <person name="Nash W.E."/>
            <person name="Mardis E.R."/>
            <person name="Wilson R.K."/>
        </authorList>
    </citation>
    <scope>NUCLEOTIDE SEQUENCE [LARGE SCALE GENOMIC DNA]</scope>
    <source>
        <strain evidence="3">DSM 15053</strain>
    </source>
</reference>
<dbReference type="SMART" id="SM00267">
    <property type="entry name" value="GGDEF"/>
    <property type="match status" value="1"/>
</dbReference>
<keyword evidence="1" id="KW-0812">Transmembrane</keyword>
<dbReference type="STRING" id="553973.CLOHYLEM_06028"/>
<accession>C0C1K8</accession>
<dbReference type="InterPro" id="IPR000160">
    <property type="entry name" value="GGDEF_dom"/>
</dbReference>
<dbReference type="EMBL" id="ABYI02000022">
    <property type="protein sequence ID" value="EEG74022.1"/>
    <property type="molecule type" value="Genomic_DNA"/>
</dbReference>
<comment type="caution">
    <text evidence="3">The sequence shown here is derived from an EMBL/GenBank/DDBJ whole genome shotgun (WGS) entry which is preliminary data.</text>
</comment>
<feature type="domain" description="GGDEF" evidence="2">
    <location>
        <begin position="434"/>
        <end position="568"/>
    </location>
</feature>
<feature type="transmembrane region" description="Helical" evidence="1">
    <location>
        <begin position="134"/>
        <end position="154"/>
    </location>
</feature>
<dbReference type="Gene3D" id="3.30.70.270">
    <property type="match status" value="1"/>
</dbReference>
<evidence type="ECO:0000256" key="1">
    <source>
        <dbReference type="SAM" id="Phobius"/>
    </source>
</evidence>
<dbReference type="SUPFAM" id="SSF55073">
    <property type="entry name" value="Nucleotide cyclase"/>
    <property type="match status" value="1"/>
</dbReference>